<keyword evidence="1" id="KW-0261">Viral envelope protein</keyword>
<accession>A0A8S5MXK4</accession>
<reference evidence="1" key="1">
    <citation type="journal article" date="2021" name="Proc. Natl. Acad. Sci. U.S.A.">
        <title>A Catalog of Tens of Thousands of Viruses from Human Metagenomes Reveals Hidden Associations with Chronic Diseases.</title>
        <authorList>
            <person name="Tisza M.J."/>
            <person name="Buck C.B."/>
        </authorList>
    </citation>
    <scope>NUCLEOTIDE SEQUENCE</scope>
    <source>
        <strain evidence="1">CtWaE18</strain>
    </source>
</reference>
<evidence type="ECO:0000313" key="1">
    <source>
        <dbReference type="EMBL" id="DAD87094.1"/>
    </source>
</evidence>
<protein>
    <submittedName>
        <fullName evidence="1">Envelope protein</fullName>
    </submittedName>
</protein>
<dbReference type="GO" id="GO:0019031">
    <property type="term" value="C:viral envelope"/>
    <property type="evidence" value="ECO:0007669"/>
    <property type="project" value="UniProtKB-KW"/>
</dbReference>
<dbReference type="EMBL" id="BK015013">
    <property type="protein sequence ID" value="DAD87094.1"/>
    <property type="molecule type" value="Genomic_DNA"/>
</dbReference>
<keyword evidence="1" id="KW-0946">Virion</keyword>
<sequence>MKFAQGVAMFKLSQETIDQIMNVIIPEIKGAAEESLRAYEQGAREDGGNNFDNYMLGCTCWCSVYNRLDRKLTQHPFFSKKTYKKVLTITCPNGDSQLKFYVSRVDEKGRVPCAGKSIKVQLQEQAFLSDEVQNIIARSESSVFMIGYDISHLTGLGKITFDMLSVVDRKHFQSDTLHVFEGEDHTVPAHRTPQEEIKRPAVTREILANQQKKATK</sequence>
<organism evidence="1">
    <name type="scientific">Myoviridae sp. ctWaE18</name>
    <dbReference type="NCBI Taxonomy" id="2826662"/>
    <lineage>
        <taxon>Viruses</taxon>
        <taxon>Duplodnaviria</taxon>
        <taxon>Heunggongvirae</taxon>
        <taxon>Uroviricota</taxon>
        <taxon>Caudoviricetes</taxon>
    </lineage>
</organism>
<proteinExistence type="predicted"/>
<name>A0A8S5MXK4_9CAUD</name>